<proteinExistence type="predicted"/>
<dbReference type="Proteomes" id="UP001159363">
    <property type="component" value="Chromosome 5"/>
</dbReference>
<evidence type="ECO:0008006" key="4">
    <source>
        <dbReference type="Google" id="ProtNLM"/>
    </source>
</evidence>
<comment type="caution">
    <text evidence="2">The sequence shown here is derived from an EMBL/GenBank/DDBJ whole genome shotgun (WGS) entry which is preliminary data.</text>
</comment>
<name>A0ABQ9HCD5_9NEOP</name>
<evidence type="ECO:0000313" key="3">
    <source>
        <dbReference type="Proteomes" id="UP001159363"/>
    </source>
</evidence>
<reference evidence="2 3" key="1">
    <citation type="submission" date="2023-02" db="EMBL/GenBank/DDBJ databases">
        <title>LHISI_Scaffold_Assembly.</title>
        <authorList>
            <person name="Stuart O.P."/>
            <person name="Cleave R."/>
            <person name="Magrath M.J.L."/>
            <person name="Mikheyev A.S."/>
        </authorList>
    </citation>
    <scope>NUCLEOTIDE SEQUENCE [LARGE SCALE GENOMIC DNA]</scope>
    <source>
        <strain evidence="2">Daus_M_001</strain>
        <tissue evidence="2">Leg muscle</tissue>
    </source>
</reference>
<keyword evidence="3" id="KW-1185">Reference proteome</keyword>
<sequence>MSRFQFCFCWIGHKSHINIELSDFCRENNIILFSFPPNATHGSQAIDSRACPKVPRVARRSGKILWNSTSLGGVGGEDACSQWASHSSAGSYCSVSAGVSKNGRVQCSEEEPHAPTSPGEWAEMCKQIHPRPVGTPPPALEQRQEVSQQAAPREGGLCENVLALFPPRLPPHQVNNYRNKRECGPGDLPTAPRVYEDSGLPQQHQCDV</sequence>
<feature type="region of interest" description="Disordered" evidence="1">
    <location>
        <begin position="128"/>
        <end position="152"/>
    </location>
</feature>
<accession>A0ABQ9HCD5</accession>
<feature type="region of interest" description="Disordered" evidence="1">
    <location>
        <begin position="170"/>
        <end position="208"/>
    </location>
</feature>
<evidence type="ECO:0000313" key="2">
    <source>
        <dbReference type="EMBL" id="KAJ8881917.1"/>
    </source>
</evidence>
<dbReference type="EMBL" id="JARBHB010000006">
    <property type="protein sequence ID" value="KAJ8881917.1"/>
    <property type="molecule type" value="Genomic_DNA"/>
</dbReference>
<organism evidence="2 3">
    <name type="scientific">Dryococelus australis</name>
    <dbReference type="NCBI Taxonomy" id="614101"/>
    <lineage>
        <taxon>Eukaryota</taxon>
        <taxon>Metazoa</taxon>
        <taxon>Ecdysozoa</taxon>
        <taxon>Arthropoda</taxon>
        <taxon>Hexapoda</taxon>
        <taxon>Insecta</taxon>
        <taxon>Pterygota</taxon>
        <taxon>Neoptera</taxon>
        <taxon>Polyneoptera</taxon>
        <taxon>Phasmatodea</taxon>
        <taxon>Verophasmatodea</taxon>
        <taxon>Anareolatae</taxon>
        <taxon>Phasmatidae</taxon>
        <taxon>Eurycanthinae</taxon>
        <taxon>Dryococelus</taxon>
    </lineage>
</organism>
<evidence type="ECO:0000256" key="1">
    <source>
        <dbReference type="SAM" id="MobiDB-lite"/>
    </source>
</evidence>
<protein>
    <recommendedName>
        <fullName evidence="4">Transposase</fullName>
    </recommendedName>
</protein>
<gene>
    <name evidence="2" type="ORF">PR048_018403</name>
</gene>